<dbReference type="GO" id="GO:0005525">
    <property type="term" value="F:GTP binding"/>
    <property type="evidence" value="ECO:0007669"/>
    <property type="project" value="InterPro"/>
</dbReference>
<dbReference type="Pfam" id="PF12647">
    <property type="entry name" value="RNHCP"/>
    <property type="match status" value="1"/>
</dbReference>
<dbReference type="NCBIfam" id="TIGR00157">
    <property type="entry name" value="ribosome small subunit-dependent GTPase A"/>
    <property type="match status" value="1"/>
</dbReference>
<evidence type="ECO:0000313" key="2">
    <source>
        <dbReference type="EMBL" id="ODM03395.1"/>
    </source>
</evidence>
<dbReference type="EMBL" id="MCGH01000003">
    <property type="protein sequence ID" value="ODM03395.1"/>
    <property type="molecule type" value="Genomic_DNA"/>
</dbReference>
<dbReference type="PROSITE" id="PS50936">
    <property type="entry name" value="ENGC_GTPASE"/>
    <property type="match status" value="1"/>
</dbReference>
<dbReference type="PATRIC" id="fig|1432052.4.peg.4647"/>
<organism evidence="2 3">
    <name type="scientific">Eisenbergiella tayi</name>
    <dbReference type="NCBI Taxonomy" id="1432052"/>
    <lineage>
        <taxon>Bacteria</taxon>
        <taxon>Bacillati</taxon>
        <taxon>Bacillota</taxon>
        <taxon>Clostridia</taxon>
        <taxon>Lachnospirales</taxon>
        <taxon>Lachnospiraceae</taxon>
        <taxon>Eisenbergiella</taxon>
    </lineage>
</organism>
<dbReference type="SUPFAM" id="SSF52540">
    <property type="entry name" value="P-loop containing nucleoside triphosphate hydrolases"/>
    <property type="match status" value="1"/>
</dbReference>
<dbReference type="GO" id="GO:0003924">
    <property type="term" value="F:GTPase activity"/>
    <property type="evidence" value="ECO:0007669"/>
    <property type="project" value="InterPro"/>
</dbReference>
<comment type="caution">
    <text evidence="2">The sequence shown here is derived from an EMBL/GenBank/DDBJ whole genome shotgun (WGS) entry which is preliminary data.</text>
</comment>
<name>A0A1E3A3P7_9FIRM</name>
<feature type="domain" description="EngC GTPase" evidence="1">
    <location>
        <begin position="109"/>
        <end position="252"/>
    </location>
</feature>
<evidence type="ECO:0000313" key="3">
    <source>
        <dbReference type="Proteomes" id="UP000094067"/>
    </source>
</evidence>
<dbReference type="InterPro" id="IPR010914">
    <property type="entry name" value="RsgA_GTPase_dom"/>
</dbReference>
<dbReference type="InterPro" id="IPR004881">
    <property type="entry name" value="Ribosome_biogen_GTPase_RsgA"/>
</dbReference>
<dbReference type="RefSeq" id="WP_207649176.1">
    <property type="nucleotide sequence ID" value="NZ_MCGH01000003.1"/>
</dbReference>
<evidence type="ECO:0000259" key="1">
    <source>
        <dbReference type="PROSITE" id="PS50936"/>
    </source>
</evidence>
<dbReference type="InterPro" id="IPR024439">
    <property type="entry name" value="RNHCP"/>
</dbReference>
<dbReference type="EC" id="3.6.1.-" evidence="2"/>
<sequence>MKRKKNKAEWGNLEGQKERQHGIVARIWNRQALVLLEGKEIVCMLPGGENGLETAVGDRVIVKQVSAQQYRLIEILPRSTELYRGNRRQGNRREGKQQQGGRDEIRIAVNADCLVAVVSADYLLHQAGYLEMAAAAARRAGMEAGFFISKWDLVKESAQGLLYEKLDIYRKTGDFVYVGSAREPQEELIHAVKGKSVVVAGDRGCGKTTLIRGILQASDGIEGMEGPAGGTTAVHLYEGTDGTLLTDTPGFRDWALSHMTEEELGAVFPEITELAEECRFADCSHTHEDGCRVLEALREKRIRRERFDVYQMMKEETDGMPAKMRRTRIDYRHNPCMESFVCQVCGNPAAPDGAGSMHRNHCPKCLCSVHVDNEPGDRASLCKGIMDPVSVWVRKNGEWAIIHRCRLCGTLSSNRIAADDNPAMLMSIAVKPLAMPPFPLDRLEEGLKGK</sequence>
<gene>
    <name evidence="2" type="primary">rsgA_2</name>
    <name evidence="2" type="ORF">BEI61_04190</name>
</gene>
<dbReference type="PANTHER" id="PTHR32120">
    <property type="entry name" value="SMALL RIBOSOMAL SUBUNIT BIOGENESIS GTPASE RSGA"/>
    <property type="match status" value="1"/>
</dbReference>
<dbReference type="InterPro" id="IPR027417">
    <property type="entry name" value="P-loop_NTPase"/>
</dbReference>
<dbReference type="Pfam" id="PF03193">
    <property type="entry name" value="RsgA_GTPase"/>
    <property type="match status" value="1"/>
</dbReference>
<proteinExistence type="predicted"/>
<protein>
    <submittedName>
        <fullName evidence="2">Putative ribosome biogenesis GTPase RsgA</fullName>
        <ecNumber evidence="2">3.6.1.-</ecNumber>
    </submittedName>
</protein>
<keyword evidence="2" id="KW-0378">Hydrolase</keyword>
<dbReference type="Proteomes" id="UP000094067">
    <property type="component" value="Unassembled WGS sequence"/>
</dbReference>
<reference evidence="2 3" key="1">
    <citation type="submission" date="2016-07" db="EMBL/GenBank/DDBJ databases">
        <title>Characterization of isolates of Eisenbergiella tayi derived from blood cultures, using whole genome sequencing.</title>
        <authorList>
            <person name="Burdz T."/>
            <person name="Wiebe D."/>
            <person name="Huynh C."/>
            <person name="Bernard K."/>
        </authorList>
    </citation>
    <scope>NUCLEOTIDE SEQUENCE [LARGE SCALE GENOMIC DNA]</scope>
    <source>
        <strain evidence="2 3">NML 110608</strain>
    </source>
</reference>
<accession>A0A1E3A3P7</accession>
<dbReference type="PANTHER" id="PTHR32120:SF11">
    <property type="entry name" value="SMALL RIBOSOMAL SUBUNIT BIOGENESIS GTPASE RSGA 1, MITOCHONDRIAL-RELATED"/>
    <property type="match status" value="1"/>
</dbReference>
<dbReference type="AlphaFoldDB" id="A0A1E3A3P7"/>
<dbReference type="Gene3D" id="3.40.50.300">
    <property type="entry name" value="P-loop containing nucleotide triphosphate hydrolases"/>
    <property type="match status" value="1"/>
</dbReference>
<dbReference type="Gene3D" id="1.10.40.50">
    <property type="entry name" value="Probable gtpase engc, domain 3"/>
    <property type="match status" value="1"/>
</dbReference>